<evidence type="ECO:0000313" key="14">
    <source>
        <dbReference type="EMBL" id="RSU02249.1"/>
    </source>
</evidence>
<evidence type="ECO:0000256" key="1">
    <source>
        <dbReference type="ARBA" id="ARBA00000085"/>
    </source>
</evidence>
<dbReference type="GeneID" id="63146317"/>
<dbReference type="Gene3D" id="3.30.565.10">
    <property type="entry name" value="Histidine kinase-like ATPase, C-terminal domain"/>
    <property type="match status" value="1"/>
</dbReference>
<evidence type="ECO:0000256" key="8">
    <source>
        <dbReference type="ARBA" id="ARBA00022741"/>
    </source>
</evidence>
<dbReference type="PRINTS" id="PR00344">
    <property type="entry name" value="BCTRLSENSOR"/>
</dbReference>
<dbReference type="InterPro" id="IPR004358">
    <property type="entry name" value="Sig_transdc_His_kin-like_C"/>
</dbReference>
<dbReference type="SUPFAM" id="SSF158472">
    <property type="entry name" value="HAMP domain-like"/>
    <property type="match status" value="1"/>
</dbReference>
<dbReference type="EMBL" id="NGJX01000005">
    <property type="protein sequence ID" value="RSU02249.1"/>
    <property type="molecule type" value="Genomic_DNA"/>
</dbReference>
<dbReference type="OrthoDB" id="9792991at2"/>
<dbReference type="FunFam" id="1.10.287.130:FF:000001">
    <property type="entry name" value="Two-component sensor histidine kinase"/>
    <property type="match status" value="1"/>
</dbReference>
<dbReference type="SMART" id="SM00387">
    <property type="entry name" value="HATPase_c"/>
    <property type="match status" value="1"/>
</dbReference>
<protein>
    <recommendedName>
        <fullName evidence="3">histidine kinase</fullName>
        <ecNumber evidence="3">2.7.13.3</ecNumber>
    </recommendedName>
</protein>
<dbReference type="AlphaFoldDB" id="A0A369AZQ8"/>
<dbReference type="GO" id="GO:0005524">
    <property type="term" value="F:ATP binding"/>
    <property type="evidence" value="ECO:0007669"/>
    <property type="project" value="UniProtKB-KW"/>
</dbReference>
<dbReference type="PANTHER" id="PTHR45528">
    <property type="entry name" value="SENSOR HISTIDINE KINASE CPXA"/>
    <property type="match status" value="1"/>
</dbReference>
<keyword evidence="9" id="KW-0418">Kinase</keyword>
<evidence type="ECO:0000256" key="13">
    <source>
        <dbReference type="ARBA" id="ARBA00023136"/>
    </source>
</evidence>
<dbReference type="Proteomes" id="UP000288197">
    <property type="component" value="Unassembled WGS sequence"/>
</dbReference>
<dbReference type="EC" id="2.7.13.3" evidence="3"/>
<dbReference type="InterPro" id="IPR036097">
    <property type="entry name" value="HisK_dim/P_sf"/>
</dbReference>
<dbReference type="CDD" id="cd06225">
    <property type="entry name" value="HAMP"/>
    <property type="match status" value="1"/>
</dbReference>
<dbReference type="SUPFAM" id="SSF55874">
    <property type="entry name" value="ATPase domain of HSP90 chaperone/DNA topoisomerase II/histidine kinase"/>
    <property type="match status" value="1"/>
</dbReference>
<evidence type="ECO:0000256" key="2">
    <source>
        <dbReference type="ARBA" id="ARBA00004651"/>
    </source>
</evidence>
<keyword evidence="11" id="KW-1133">Transmembrane helix</keyword>
<keyword evidence="12" id="KW-0902">Two-component regulatory system</keyword>
<evidence type="ECO:0000256" key="3">
    <source>
        <dbReference type="ARBA" id="ARBA00012438"/>
    </source>
</evidence>
<dbReference type="Pfam" id="PF02518">
    <property type="entry name" value="HATPase_c"/>
    <property type="match status" value="1"/>
</dbReference>
<evidence type="ECO:0000256" key="10">
    <source>
        <dbReference type="ARBA" id="ARBA00022840"/>
    </source>
</evidence>
<evidence type="ECO:0000256" key="7">
    <source>
        <dbReference type="ARBA" id="ARBA00022692"/>
    </source>
</evidence>
<evidence type="ECO:0000256" key="9">
    <source>
        <dbReference type="ARBA" id="ARBA00022777"/>
    </source>
</evidence>
<gene>
    <name evidence="14" type="ORF">CBF32_06590</name>
</gene>
<keyword evidence="4" id="KW-1003">Cell membrane</keyword>
<keyword evidence="8" id="KW-0547">Nucleotide-binding</keyword>
<dbReference type="PROSITE" id="PS50109">
    <property type="entry name" value="HIS_KIN"/>
    <property type="match status" value="1"/>
</dbReference>
<dbReference type="CDD" id="cd00075">
    <property type="entry name" value="HATPase"/>
    <property type="match status" value="1"/>
</dbReference>
<dbReference type="Pfam" id="PF00672">
    <property type="entry name" value="HAMP"/>
    <property type="match status" value="1"/>
</dbReference>
<keyword evidence="13" id="KW-0472">Membrane</keyword>
<evidence type="ECO:0000313" key="15">
    <source>
        <dbReference type="Proteomes" id="UP000288197"/>
    </source>
</evidence>
<comment type="caution">
    <text evidence="14">The sequence shown here is derived from an EMBL/GenBank/DDBJ whole genome shotgun (WGS) entry which is preliminary data.</text>
</comment>
<comment type="subcellular location">
    <subcellularLocation>
        <location evidence="2">Cell membrane</location>
        <topology evidence="2">Multi-pass membrane protein</topology>
    </subcellularLocation>
</comment>
<dbReference type="SUPFAM" id="SSF47384">
    <property type="entry name" value="Homodimeric domain of signal transducing histidine kinase"/>
    <property type="match status" value="1"/>
</dbReference>
<dbReference type="InterPro" id="IPR050398">
    <property type="entry name" value="HssS/ArlS-like"/>
</dbReference>
<dbReference type="InterPro" id="IPR036890">
    <property type="entry name" value="HATPase_C_sf"/>
</dbReference>
<organism evidence="14 15">
    <name type="scientific">Vagococcus fluvialis</name>
    <dbReference type="NCBI Taxonomy" id="2738"/>
    <lineage>
        <taxon>Bacteria</taxon>
        <taxon>Bacillati</taxon>
        <taxon>Bacillota</taxon>
        <taxon>Bacilli</taxon>
        <taxon>Lactobacillales</taxon>
        <taxon>Enterococcaceae</taxon>
        <taxon>Vagococcus</taxon>
    </lineage>
</organism>
<dbReference type="SMART" id="SM00388">
    <property type="entry name" value="HisKA"/>
    <property type="match status" value="1"/>
</dbReference>
<dbReference type="InterPro" id="IPR005467">
    <property type="entry name" value="His_kinase_dom"/>
</dbReference>
<comment type="catalytic activity">
    <reaction evidence="1">
        <text>ATP + protein L-histidine = ADP + protein N-phospho-L-histidine.</text>
        <dbReference type="EC" id="2.7.13.3"/>
    </reaction>
</comment>
<dbReference type="Gene3D" id="6.10.340.10">
    <property type="match status" value="1"/>
</dbReference>
<dbReference type="InterPro" id="IPR003660">
    <property type="entry name" value="HAMP_dom"/>
</dbReference>
<name>A0A369AZQ8_9ENTE</name>
<accession>A0A369AZQ8</accession>
<dbReference type="PROSITE" id="PS50885">
    <property type="entry name" value="HAMP"/>
    <property type="match status" value="1"/>
</dbReference>
<keyword evidence="15" id="KW-1185">Reference proteome</keyword>
<proteinExistence type="predicted"/>
<evidence type="ECO:0000256" key="12">
    <source>
        <dbReference type="ARBA" id="ARBA00023012"/>
    </source>
</evidence>
<dbReference type="Pfam" id="PF00512">
    <property type="entry name" value="HisKA"/>
    <property type="match status" value="1"/>
</dbReference>
<evidence type="ECO:0000256" key="6">
    <source>
        <dbReference type="ARBA" id="ARBA00022679"/>
    </source>
</evidence>
<dbReference type="InterPro" id="IPR003661">
    <property type="entry name" value="HisK_dim/P_dom"/>
</dbReference>
<keyword evidence="7" id="KW-0812">Transmembrane</keyword>
<dbReference type="Gene3D" id="1.10.287.130">
    <property type="match status" value="1"/>
</dbReference>
<dbReference type="PANTHER" id="PTHR45528:SF1">
    <property type="entry name" value="SENSOR HISTIDINE KINASE CPXA"/>
    <property type="match status" value="1"/>
</dbReference>
<dbReference type="GO" id="GO:0000155">
    <property type="term" value="F:phosphorelay sensor kinase activity"/>
    <property type="evidence" value="ECO:0007669"/>
    <property type="project" value="InterPro"/>
</dbReference>
<dbReference type="SMART" id="SM00304">
    <property type="entry name" value="HAMP"/>
    <property type="match status" value="1"/>
</dbReference>
<dbReference type="GO" id="GO:0005886">
    <property type="term" value="C:plasma membrane"/>
    <property type="evidence" value="ECO:0007669"/>
    <property type="project" value="UniProtKB-SubCell"/>
</dbReference>
<reference evidence="14 15" key="1">
    <citation type="submission" date="2017-05" db="EMBL/GenBank/DDBJ databases">
        <title>Vagococcus spp. assemblies.</title>
        <authorList>
            <person name="Gulvik C.A."/>
        </authorList>
    </citation>
    <scope>NUCLEOTIDE SEQUENCE [LARGE SCALE GENOMIC DNA]</scope>
    <source>
        <strain evidence="14 15">NCFB 2497</strain>
    </source>
</reference>
<sequence length="457" mass="51917">MKYFFKIYLYIFFSIILLFGVISVFFLYSVYHNTLSQEKKTALSREHVIYLLINARLNKVDEELDYEEIGSFVDQATTDDFMLLDRKGEILYGSNKDYQADTFELKVPKESEKVLISNVQLLNKNKYLVLTEKLADTDLVLVYVDPLVELNQSTTQLTFSYYLLVVIIILLSAIVSLVLANMLIKPIKQLIKTTEAITKGDTDTRVSVSTKDELGDLGNSLNAMADKFNQDIDHIQEAKDTQDLFLANLAHEIRTPLTSISGYSQMLKWSELSEEDLESVEYIHSESERLSHLSKDILKLTQLNNYELELRDISTNEITSDLHLFMKVNSPETLLSVNLDESNLTLDYNLFKLMTYNIMTNSLNASKNLGEMSITGKNNQDDYELIFEDNGPGIPEDLLTRVTEAFVTSDASRNDHHLGLGLSIVKKVAELHQGTLEINNKESSGVIVKITLAKEIN</sequence>
<evidence type="ECO:0000256" key="5">
    <source>
        <dbReference type="ARBA" id="ARBA00022553"/>
    </source>
</evidence>
<keyword evidence="5" id="KW-0597">Phosphoprotein</keyword>
<dbReference type="CDD" id="cd00082">
    <property type="entry name" value="HisKA"/>
    <property type="match status" value="1"/>
</dbReference>
<evidence type="ECO:0000256" key="11">
    <source>
        <dbReference type="ARBA" id="ARBA00022989"/>
    </source>
</evidence>
<evidence type="ECO:0000256" key="4">
    <source>
        <dbReference type="ARBA" id="ARBA00022475"/>
    </source>
</evidence>
<dbReference type="InterPro" id="IPR003594">
    <property type="entry name" value="HATPase_dom"/>
</dbReference>
<dbReference type="RefSeq" id="WP_114289567.1">
    <property type="nucleotide sequence ID" value="NZ_NGJX01000005.1"/>
</dbReference>
<keyword evidence="6" id="KW-0808">Transferase</keyword>
<keyword evidence="10" id="KW-0067">ATP-binding</keyword>